<dbReference type="AlphaFoldDB" id="A0A1S2VBC8"/>
<dbReference type="Proteomes" id="UP000181790">
    <property type="component" value="Unassembled WGS sequence"/>
</dbReference>
<dbReference type="SUPFAM" id="SSF58113">
    <property type="entry name" value="Apolipoprotein A-I"/>
    <property type="match status" value="1"/>
</dbReference>
<evidence type="ECO:0000313" key="3">
    <source>
        <dbReference type="Proteomes" id="UP000181790"/>
    </source>
</evidence>
<organism evidence="2 3">
    <name type="scientific">Arsenicibacter rosenii</name>
    <dbReference type="NCBI Taxonomy" id="1750698"/>
    <lineage>
        <taxon>Bacteria</taxon>
        <taxon>Pseudomonadati</taxon>
        <taxon>Bacteroidota</taxon>
        <taxon>Cytophagia</taxon>
        <taxon>Cytophagales</taxon>
        <taxon>Spirosomataceae</taxon>
        <taxon>Arsenicibacter</taxon>
    </lineage>
</organism>
<name>A0A1S2VBC8_9BACT</name>
<dbReference type="RefSeq" id="WP_071506298.1">
    <property type="nucleotide sequence ID" value="NZ_MORL01000029.1"/>
</dbReference>
<keyword evidence="3" id="KW-1185">Reference proteome</keyword>
<sequence length="150" mass="16167">MEENAKNEAKETVSDKIDALKSEAGAQINAASEKLGELKDQVVNKVNEMAAEVDVDGLKTQASAKLAELKAEAGEVAATASAKFDSLKAEAGEELSEFKEDAAEKLSELKAEAAETLEAAEKKFDELKAEASEQFDELKEKAKDAWNKLF</sequence>
<dbReference type="EMBL" id="MORL01000029">
    <property type="protein sequence ID" value="OIN56057.1"/>
    <property type="molecule type" value="Genomic_DNA"/>
</dbReference>
<feature type="coiled-coil region" evidence="1">
    <location>
        <begin position="21"/>
        <end position="48"/>
    </location>
</feature>
<gene>
    <name evidence="2" type="ORF">BLX24_26735</name>
</gene>
<accession>A0A1S2VBC8</accession>
<proteinExistence type="predicted"/>
<keyword evidence="1" id="KW-0175">Coiled coil</keyword>
<comment type="caution">
    <text evidence="2">The sequence shown here is derived from an EMBL/GenBank/DDBJ whole genome shotgun (WGS) entry which is preliminary data.</text>
</comment>
<protein>
    <submittedName>
        <fullName evidence="2">Uncharacterized protein</fullName>
    </submittedName>
</protein>
<evidence type="ECO:0000313" key="2">
    <source>
        <dbReference type="EMBL" id="OIN56057.1"/>
    </source>
</evidence>
<feature type="coiled-coil region" evidence="1">
    <location>
        <begin position="88"/>
        <end position="144"/>
    </location>
</feature>
<dbReference type="Gene3D" id="1.20.120.20">
    <property type="entry name" value="Apolipoprotein"/>
    <property type="match status" value="1"/>
</dbReference>
<evidence type="ECO:0000256" key="1">
    <source>
        <dbReference type="SAM" id="Coils"/>
    </source>
</evidence>
<reference evidence="2 3" key="1">
    <citation type="submission" date="2016-10" db="EMBL/GenBank/DDBJ databases">
        <title>Arsenicibacter rosenii gen. nov., sp. nov., an efficient arsenic-methylating bacterium isolated from an arsenic-contaminated paddy soil.</title>
        <authorList>
            <person name="Huang K."/>
        </authorList>
    </citation>
    <scope>NUCLEOTIDE SEQUENCE [LARGE SCALE GENOMIC DNA]</scope>
    <source>
        <strain evidence="2 3">SM-1</strain>
    </source>
</reference>